<accession>A0A4S8LVE1</accession>
<keyword evidence="3" id="KW-1185">Reference proteome</keyword>
<proteinExistence type="predicted"/>
<dbReference type="Gene3D" id="3.20.20.80">
    <property type="entry name" value="Glycosidases"/>
    <property type="match status" value="1"/>
</dbReference>
<evidence type="ECO:0008006" key="4">
    <source>
        <dbReference type="Google" id="ProtNLM"/>
    </source>
</evidence>
<dbReference type="InterPro" id="IPR017853">
    <property type="entry name" value="GH"/>
</dbReference>
<sequence length="607" mass="65790">MSGLFPPAFSFLSCTLTTLLLHACFGVQATTIVSFDEQPPTSATQNVVRDNFIGISYELASYDTLWGKTASTVPAAVQNYMSNLNARMSNPLRIRVGGNAMDGSTYVPNKTDEMLILIDPEAYFNDIPVEFGPILFDVMNMMADKAGEMEFVIGLSMRDPQNDTNVVTLAKDAHDKLGNRLDALLLGNEPDLYAGHGNRQDYNISVYIPEIGQVLDDLKKQGILEKPLIGGPTICCGWDLADVIEAGLDRYDYKYYTLQHYPNHACAGLNERNTNVSSYASHSNLNDYIGWNDRGINLAVTDNVPVILTEYNSVSCGGSNISDLFVMSLWGIDAGLKAISRNFSAVYLHTREYGIQYNLFDPPTDPSLNDSSQSPGWKTGSTYYAALFLSEVGSPSGSVVIDLNLNNSIDNPSSLVAGYGIYSANPTYGFTRDKLVFLNYADGSNPTYPNNGSGYFFSTTESTQTFKIPENTATKVSYRILTAESLFSTTNTSAGGSTDAIKWAGQWIGDLGNLRGQRETHLMECNKGCDIVVPSPGAAIVILTDDDSFYMGNSTVVSSLEDSSSSLDTTIVDSAGLGNGAMGSLQLSVVKLYPLWLGVALVLMMTA</sequence>
<protein>
    <recommendedName>
        <fullName evidence="4">Beta-glucuronidase C-terminal domain-containing protein</fullName>
    </recommendedName>
</protein>
<evidence type="ECO:0000256" key="1">
    <source>
        <dbReference type="SAM" id="SignalP"/>
    </source>
</evidence>
<gene>
    <name evidence="2" type="ORF">K435DRAFT_757342</name>
</gene>
<organism evidence="2 3">
    <name type="scientific">Dendrothele bispora (strain CBS 962.96)</name>
    <dbReference type="NCBI Taxonomy" id="1314807"/>
    <lineage>
        <taxon>Eukaryota</taxon>
        <taxon>Fungi</taxon>
        <taxon>Dikarya</taxon>
        <taxon>Basidiomycota</taxon>
        <taxon>Agaricomycotina</taxon>
        <taxon>Agaricomycetes</taxon>
        <taxon>Agaricomycetidae</taxon>
        <taxon>Agaricales</taxon>
        <taxon>Agaricales incertae sedis</taxon>
        <taxon>Dendrothele</taxon>
    </lineage>
</organism>
<dbReference type="Proteomes" id="UP000297245">
    <property type="component" value="Unassembled WGS sequence"/>
</dbReference>
<reference evidence="2 3" key="1">
    <citation type="journal article" date="2019" name="Nat. Ecol. Evol.">
        <title>Megaphylogeny resolves global patterns of mushroom evolution.</title>
        <authorList>
            <person name="Varga T."/>
            <person name="Krizsan K."/>
            <person name="Foldi C."/>
            <person name="Dima B."/>
            <person name="Sanchez-Garcia M."/>
            <person name="Sanchez-Ramirez S."/>
            <person name="Szollosi G.J."/>
            <person name="Szarkandi J.G."/>
            <person name="Papp V."/>
            <person name="Albert L."/>
            <person name="Andreopoulos W."/>
            <person name="Angelini C."/>
            <person name="Antonin V."/>
            <person name="Barry K.W."/>
            <person name="Bougher N.L."/>
            <person name="Buchanan P."/>
            <person name="Buyck B."/>
            <person name="Bense V."/>
            <person name="Catcheside P."/>
            <person name="Chovatia M."/>
            <person name="Cooper J."/>
            <person name="Damon W."/>
            <person name="Desjardin D."/>
            <person name="Finy P."/>
            <person name="Geml J."/>
            <person name="Haridas S."/>
            <person name="Hughes K."/>
            <person name="Justo A."/>
            <person name="Karasinski D."/>
            <person name="Kautmanova I."/>
            <person name="Kiss B."/>
            <person name="Kocsube S."/>
            <person name="Kotiranta H."/>
            <person name="LaButti K.M."/>
            <person name="Lechner B.E."/>
            <person name="Liimatainen K."/>
            <person name="Lipzen A."/>
            <person name="Lukacs Z."/>
            <person name="Mihaltcheva S."/>
            <person name="Morgado L.N."/>
            <person name="Niskanen T."/>
            <person name="Noordeloos M.E."/>
            <person name="Ohm R.A."/>
            <person name="Ortiz-Santana B."/>
            <person name="Ovrebo C."/>
            <person name="Racz N."/>
            <person name="Riley R."/>
            <person name="Savchenko A."/>
            <person name="Shiryaev A."/>
            <person name="Soop K."/>
            <person name="Spirin V."/>
            <person name="Szebenyi C."/>
            <person name="Tomsovsky M."/>
            <person name="Tulloss R.E."/>
            <person name="Uehling J."/>
            <person name="Grigoriev I.V."/>
            <person name="Vagvolgyi C."/>
            <person name="Papp T."/>
            <person name="Martin F.M."/>
            <person name="Miettinen O."/>
            <person name="Hibbett D.S."/>
            <person name="Nagy L.G."/>
        </authorList>
    </citation>
    <scope>NUCLEOTIDE SEQUENCE [LARGE SCALE GENOMIC DNA]</scope>
    <source>
        <strain evidence="2 3">CBS 962.96</strain>
    </source>
</reference>
<feature type="signal peptide" evidence="1">
    <location>
        <begin position="1"/>
        <end position="29"/>
    </location>
</feature>
<feature type="chain" id="PRO_5020488873" description="Beta-glucuronidase C-terminal domain-containing protein" evidence="1">
    <location>
        <begin position="30"/>
        <end position="607"/>
    </location>
</feature>
<dbReference type="OrthoDB" id="2796951at2759"/>
<keyword evidence="1" id="KW-0732">Signal</keyword>
<dbReference type="EMBL" id="ML179246">
    <property type="protein sequence ID" value="THU93554.1"/>
    <property type="molecule type" value="Genomic_DNA"/>
</dbReference>
<dbReference type="AlphaFoldDB" id="A0A4S8LVE1"/>
<evidence type="ECO:0000313" key="2">
    <source>
        <dbReference type="EMBL" id="THU93554.1"/>
    </source>
</evidence>
<dbReference type="PANTHER" id="PTHR36183:SF2">
    <property type="entry name" value="BETA-GLUCURONIDASE C-TERMINAL DOMAIN-CONTAINING PROTEIN"/>
    <property type="match status" value="1"/>
</dbReference>
<name>A0A4S8LVE1_DENBC</name>
<dbReference type="SUPFAM" id="SSF51445">
    <property type="entry name" value="(Trans)glycosidases"/>
    <property type="match status" value="1"/>
</dbReference>
<evidence type="ECO:0000313" key="3">
    <source>
        <dbReference type="Proteomes" id="UP000297245"/>
    </source>
</evidence>
<dbReference type="PANTHER" id="PTHR36183">
    <property type="entry name" value="BETA-GLUCURONIDASE"/>
    <property type="match status" value="1"/>
</dbReference>
<dbReference type="InterPro" id="IPR052974">
    <property type="entry name" value="GH79_Enzymes"/>
</dbReference>